<dbReference type="Proteomes" id="UP000039541">
    <property type="component" value="Unassembled WGS sequence"/>
</dbReference>
<dbReference type="EMBL" id="CQPC01000016">
    <property type="protein sequence ID" value="CNT98084.1"/>
    <property type="molecule type" value="Genomic_DNA"/>
</dbReference>
<dbReference type="EMBL" id="CQPA01000001">
    <property type="protein sequence ID" value="CNT58122.1"/>
    <property type="molecule type" value="Genomic_DNA"/>
</dbReference>
<evidence type="ECO:0000313" key="1">
    <source>
        <dbReference type="EMBL" id="CNT58122.1"/>
    </source>
</evidence>
<reference evidence="4 5" key="1">
    <citation type="submission" date="2015-03" db="EMBL/GenBank/DDBJ databases">
        <authorList>
            <consortium name="Pathogen Informatics"/>
        </authorList>
    </citation>
    <scope>NUCLEOTIDE SEQUENCE [LARGE SCALE GENOMIC DNA]</scope>
    <source>
        <strain evidence="3 4">3476</strain>
        <strain evidence="1 5">A1104</strain>
        <strain evidence="2 6">D4891</strain>
    </source>
</reference>
<dbReference type="Proteomes" id="UP000042394">
    <property type="component" value="Unassembled WGS sequence"/>
</dbReference>
<dbReference type="EMBL" id="CQPD01000003">
    <property type="protein sequence ID" value="CNT64123.1"/>
    <property type="molecule type" value="Genomic_DNA"/>
</dbReference>
<proteinExistence type="predicted"/>
<accession>A0A655BM12</accession>
<evidence type="ECO:0000313" key="4">
    <source>
        <dbReference type="Proteomes" id="UP000039541"/>
    </source>
</evidence>
<dbReference type="AlphaFoldDB" id="A0A655BM12"/>
<organism evidence="1 5">
    <name type="scientific">Salmonella enterica subsp. enterica serovar Bovismorbificans</name>
    <dbReference type="NCBI Taxonomy" id="58097"/>
    <lineage>
        <taxon>Bacteria</taxon>
        <taxon>Pseudomonadati</taxon>
        <taxon>Pseudomonadota</taxon>
        <taxon>Gammaproteobacteria</taxon>
        <taxon>Enterobacterales</taxon>
        <taxon>Enterobacteriaceae</taxon>
        <taxon>Salmonella</taxon>
    </lineage>
</organism>
<gene>
    <name evidence="1" type="ORF">ERS008198_00245</name>
    <name evidence="3" type="ORF">ERS008202_01567</name>
    <name evidence="2" type="ORF">ERS008207_00404</name>
</gene>
<dbReference type="Proteomes" id="UP000041314">
    <property type="component" value="Unassembled WGS sequence"/>
</dbReference>
<evidence type="ECO:0000313" key="3">
    <source>
        <dbReference type="EMBL" id="CNT98084.1"/>
    </source>
</evidence>
<dbReference type="AntiFam" id="ANF00142">
    <property type="entry name" value="Shadow ORF (opposite yadG)"/>
</dbReference>
<sequence>MRHQLLCESVLRVGKHIKHLARFHNLTARHHRHAIANRFDHVHFMGDQHNSNPELCVDLSEQGQNRGGSFQIQRGSRFITQQNIRMVSDGAGYPHPLFLPAAELYRETVRFIGKAHQR</sequence>
<evidence type="ECO:0000313" key="5">
    <source>
        <dbReference type="Proteomes" id="UP000041314"/>
    </source>
</evidence>
<evidence type="ECO:0000313" key="6">
    <source>
        <dbReference type="Proteomes" id="UP000042394"/>
    </source>
</evidence>
<dbReference type="AntiFam" id="ANF00095">
    <property type="entry name" value="Shadow ORF (opposite ABC transporters)"/>
</dbReference>
<name>A0A655BM12_SALET</name>
<protein>
    <submittedName>
        <fullName evidence="1">Uncharacterized protein</fullName>
    </submittedName>
</protein>
<evidence type="ECO:0000313" key="2">
    <source>
        <dbReference type="EMBL" id="CNT64123.1"/>
    </source>
</evidence>